<comment type="caution">
    <text evidence="2">The sequence shown here is derived from an EMBL/GenBank/DDBJ whole genome shotgun (WGS) entry which is preliminary data.</text>
</comment>
<dbReference type="Proteomes" id="UP001500683">
    <property type="component" value="Unassembled WGS sequence"/>
</dbReference>
<dbReference type="EMBL" id="BAAAZG010000001">
    <property type="protein sequence ID" value="GAA4055399.1"/>
    <property type="molecule type" value="Genomic_DNA"/>
</dbReference>
<feature type="compositionally biased region" description="Basic and acidic residues" evidence="1">
    <location>
        <begin position="122"/>
        <end position="137"/>
    </location>
</feature>
<accession>A0ABP7UY48</accession>
<proteinExistence type="predicted"/>
<organism evidence="2 3">
    <name type="scientific">Actinomadura miaoliensis</name>
    <dbReference type="NCBI Taxonomy" id="430685"/>
    <lineage>
        <taxon>Bacteria</taxon>
        <taxon>Bacillati</taxon>
        <taxon>Actinomycetota</taxon>
        <taxon>Actinomycetes</taxon>
        <taxon>Streptosporangiales</taxon>
        <taxon>Thermomonosporaceae</taxon>
        <taxon>Actinomadura</taxon>
    </lineage>
</organism>
<gene>
    <name evidence="2" type="ORF">GCM10022214_03250</name>
</gene>
<name>A0ABP7UY48_9ACTN</name>
<evidence type="ECO:0000313" key="2">
    <source>
        <dbReference type="EMBL" id="GAA4055399.1"/>
    </source>
</evidence>
<evidence type="ECO:0000313" key="3">
    <source>
        <dbReference type="Proteomes" id="UP001500683"/>
    </source>
</evidence>
<feature type="region of interest" description="Disordered" evidence="1">
    <location>
        <begin position="91"/>
        <end position="137"/>
    </location>
</feature>
<evidence type="ECO:0008006" key="4">
    <source>
        <dbReference type="Google" id="ProtNLM"/>
    </source>
</evidence>
<reference evidence="3" key="1">
    <citation type="journal article" date="2019" name="Int. J. Syst. Evol. Microbiol.">
        <title>The Global Catalogue of Microorganisms (GCM) 10K type strain sequencing project: providing services to taxonomists for standard genome sequencing and annotation.</title>
        <authorList>
            <consortium name="The Broad Institute Genomics Platform"/>
            <consortium name="The Broad Institute Genome Sequencing Center for Infectious Disease"/>
            <person name="Wu L."/>
            <person name="Ma J."/>
        </authorList>
    </citation>
    <scope>NUCLEOTIDE SEQUENCE [LARGE SCALE GENOMIC DNA]</scope>
    <source>
        <strain evidence="3">JCM 16702</strain>
    </source>
</reference>
<sequence length="137" mass="15148">MRGELALVSRHPVDEAEVALYADWAGQQMLGQSALYLRRGDGRLGWEGLLTRARKATADDPPADTRETHVAVLAVSQEGCGRWRRRRAHPARCRWRQPSGTGGTPARALCGSTCKATSRTGGRTDEQERRPGRDARR</sequence>
<keyword evidence="3" id="KW-1185">Reference proteome</keyword>
<protein>
    <recommendedName>
        <fullName evidence="4">GNAT family N-acetyltransferase</fullName>
    </recommendedName>
</protein>
<evidence type="ECO:0000256" key="1">
    <source>
        <dbReference type="SAM" id="MobiDB-lite"/>
    </source>
</evidence>